<keyword evidence="3" id="KW-0227">DNA damage</keyword>
<evidence type="ECO:0000313" key="9">
    <source>
        <dbReference type="EMBL" id="BDS14407.1"/>
    </source>
</evidence>
<dbReference type="Gene3D" id="3.90.1680.10">
    <property type="entry name" value="SOS response associated peptidase-like"/>
    <property type="match status" value="1"/>
</dbReference>
<reference evidence="9" key="1">
    <citation type="submission" date="2022-09" db="EMBL/GenBank/DDBJ databases">
        <title>Aureispira anguillicida sp. nov., isolated from Leptocephalus of Japanese eel Anguilla japonica.</title>
        <authorList>
            <person name="Yuasa K."/>
            <person name="Mekata T."/>
            <person name="Ikunari K."/>
        </authorList>
    </citation>
    <scope>NUCLEOTIDE SEQUENCE</scope>
    <source>
        <strain evidence="9">EL160426</strain>
    </source>
</reference>
<dbReference type="KEGG" id="aup:AsAng_0051870"/>
<evidence type="ECO:0000256" key="4">
    <source>
        <dbReference type="ARBA" id="ARBA00022801"/>
    </source>
</evidence>
<dbReference type="GO" id="GO:0106300">
    <property type="term" value="P:protein-DNA covalent cross-linking repair"/>
    <property type="evidence" value="ECO:0007669"/>
    <property type="project" value="InterPro"/>
</dbReference>
<protein>
    <recommendedName>
        <fullName evidence="8">Abasic site processing protein</fullName>
        <ecNumber evidence="8">3.4.-.-</ecNumber>
    </recommendedName>
</protein>
<evidence type="ECO:0000256" key="6">
    <source>
        <dbReference type="ARBA" id="ARBA00023125"/>
    </source>
</evidence>
<evidence type="ECO:0000256" key="5">
    <source>
        <dbReference type="ARBA" id="ARBA00023124"/>
    </source>
</evidence>
<proteinExistence type="inferred from homology"/>
<dbReference type="EC" id="3.4.-.-" evidence="8"/>
<evidence type="ECO:0000256" key="3">
    <source>
        <dbReference type="ARBA" id="ARBA00022763"/>
    </source>
</evidence>
<comment type="similarity">
    <text evidence="1 8">Belongs to the SOS response-associated peptidase family.</text>
</comment>
<dbReference type="EMBL" id="AP026867">
    <property type="protein sequence ID" value="BDS14407.1"/>
    <property type="molecule type" value="Genomic_DNA"/>
</dbReference>
<dbReference type="AlphaFoldDB" id="A0A915YK36"/>
<dbReference type="GO" id="GO:0016829">
    <property type="term" value="F:lyase activity"/>
    <property type="evidence" value="ECO:0007669"/>
    <property type="project" value="UniProtKB-KW"/>
</dbReference>
<dbReference type="SUPFAM" id="SSF143081">
    <property type="entry name" value="BB1717-like"/>
    <property type="match status" value="1"/>
</dbReference>
<gene>
    <name evidence="9" type="ORF">AsAng_0051870</name>
</gene>
<keyword evidence="7" id="KW-0456">Lyase</keyword>
<dbReference type="RefSeq" id="WP_264789622.1">
    <property type="nucleotide sequence ID" value="NZ_AP026867.1"/>
</dbReference>
<keyword evidence="4 8" id="KW-0378">Hydrolase</keyword>
<evidence type="ECO:0000256" key="7">
    <source>
        <dbReference type="ARBA" id="ARBA00023239"/>
    </source>
</evidence>
<dbReference type="PANTHER" id="PTHR13604">
    <property type="entry name" value="DC12-RELATED"/>
    <property type="match status" value="1"/>
</dbReference>
<accession>A0A915YK36</accession>
<organism evidence="9 10">
    <name type="scientific">Aureispira anguillae</name>
    <dbReference type="NCBI Taxonomy" id="2864201"/>
    <lineage>
        <taxon>Bacteria</taxon>
        <taxon>Pseudomonadati</taxon>
        <taxon>Bacteroidota</taxon>
        <taxon>Saprospiria</taxon>
        <taxon>Saprospirales</taxon>
        <taxon>Saprospiraceae</taxon>
        <taxon>Aureispira</taxon>
    </lineage>
</organism>
<dbReference type="Proteomes" id="UP001060919">
    <property type="component" value="Chromosome"/>
</dbReference>
<evidence type="ECO:0000256" key="1">
    <source>
        <dbReference type="ARBA" id="ARBA00008136"/>
    </source>
</evidence>
<dbReference type="GO" id="GO:0008233">
    <property type="term" value="F:peptidase activity"/>
    <property type="evidence" value="ECO:0007669"/>
    <property type="project" value="UniProtKB-KW"/>
</dbReference>
<keyword evidence="5" id="KW-0190">Covalent protein-DNA linkage</keyword>
<dbReference type="GO" id="GO:0006508">
    <property type="term" value="P:proteolysis"/>
    <property type="evidence" value="ECO:0007669"/>
    <property type="project" value="UniProtKB-KW"/>
</dbReference>
<dbReference type="Pfam" id="PF02586">
    <property type="entry name" value="SRAP"/>
    <property type="match status" value="1"/>
</dbReference>
<name>A0A915YK36_9BACT</name>
<sequence>MPTRFSFSASKEKMKRQFNLDIKKELQQSFNIGATQNAYILTNNSLDLQIFGWGLIPHWAKDKSVGTNLITAQVEGIASKLSFRLPIRQRRCLVFADSYYEWTKDGRATQPYRIQLKNGELMTFAGVWDVWIDGKGELFKTFSIITVPANQDLQKLGIVRMPALITTGSERSRWLEEQSLATTLNLLQPLEEGWLDIYPISKDIDSLDNNYPELHAPIELSE</sequence>
<evidence type="ECO:0000256" key="2">
    <source>
        <dbReference type="ARBA" id="ARBA00022670"/>
    </source>
</evidence>
<keyword evidence="6" id="KW-0238">DNA-binding</keyword>
<dbReference type="InterPro" id="IPR003738">
    <property type="entry name" value="SRAP"/>
</dbReference>
<dbReference type="InterPro" id="IPR036590">
    <property type="entry name" value="SRAP-like"/>
</dbReference>
<keyword evidence="2 8" id="KW-0645">Protease</keyword>
<keyword evidence="10" id="KW-1185">Reference proteome</keyword>
<evidence type="ECO:0000313" key="10">
    <source>
        <dbReference type="Proteomes" id="UP001060919"/>
    </source>
</evidence>
<dbReference type="GO" id="GO:0003697">
    <property type="term" value="F:single-stranded DNA binding"/>
    <property type="evidence" value="ECO:0007669"/>
    <property type="project" value="InterPro"/>
</dbReference>
<dbReference type="PANTHER" id="PTHR13604:SF0">
    <property type="entry name" value="ABASIC SITE PROCESSING PROTEIN HMCES"/>
    <property type="match status" value="1"/>
</dbReference>
<evidence type="ECO:0000256" key="8">
    <source>
        <dbReference type="RuleBase" id="RU364100"/>
    </source>
</evidence>